<feature type="region of interest" description="Disordered" evidence="1">
    <location>
        <begin position="61"/>
        <end position="83"/>
    </location>
</feature>
<accession>A0ABQ2MNV1</accession>
<dbReference type="RefSeq" id="WP_189176756.1">
    <property type="nucleotide sequence ID" value="NZ_BMNG01000016.1"/>
</dbReference>
<gene>
    <name evidence="2" type="ORF">GCM10012286_66500</name>
</gene>
<evidence type="ECO:0008006" key="4">
    <source>
        <dbReference type="Google" id="ProtNLM"/>
    </source>
</evidence>
<sequence length="113" mass="12481">MRNHPQQIVVDGQPMIAVSVKEFEILLATRRQLGSQTARMRLLRDAVVDMTDYLDTLAETLDADPLPESQEAPPPSGPPHTDLALLTEIRRRAHQVRAITGAGRTGRGRHSPV</sequence>
<evidence type="ECO:0000256" key="1">
    <source>
        <dbReference type="SAM" id="MobiDB-lite"/>
    </source>
</evidence>
<evidence type="ECO:0000313" key="3">
    <source>
        <dbReference type="Proteomes" id="UP000656881"/>
    </source>
</evidence>
<keyword evidence="3" id="KW-1185">Reference proteome</keyword>
<organism evidence="2 3">
    <name type="scientific">Streptomyces lasiicapitis</name>
    <dbReference type="NCBI Taxonomy" id="1923961"/>
    <lineage>
        <taxon>Bacteria</taxon>
        <taxon>Bacillati</taxon>
        <taxon>Actinomycetota</taxon>
        <taxon>Actinomycetes</taxon>
        <taxon>Kitasatosporales</taxon>
        <taxon>Streptomycetaceae</taxon>
        <taxon>Streptomyces</taxon>
    </lineage>
</organism>
<dbReference type="EMBL" id="BMNG01000016">
    <property type="protein sequence ID" value="GGO55117.1"/>
    <property type="molecule type" value="Genomic_DNA"/>
</dbReference>
<proteinExistence type="predicted"/>
<reference evidence="3" key="1">
    <citation type="journal article" date="2019" name="Int. J. Syst. Evol. Microbiol.">
        <title>The Global Catalogue of Microorganisms (GCM) 10K type strain sequencing project: providing services to taxonomists for standard genome sequencing and annotation.</title>
        <authorList>
            <consortium name="The Broad Institute Genomics Platform"/>
            <consortium name="The Broad Institute Genome Sequencing Center for Infectious Disease"/>
            <person name="Wu L."/>
            <person name="Ma J."/>
        </authorList>
    </citation>
    <scope>NUCLEOTIDE SEQUENCE [LARGE SCALE GENOMIC DNA]</scope>
    <source>
        <strain evidence="3">CGMCC 4.7349</strain>
    </source>
</reference>
<protein>
    <recommendedName>
        <fullName evidence="4">Type II toxin-antitoxin system Phd/YefM family antitoxin</fullName>
    </recommendedName>
</protein>
<comment type="caution">
    <text evidence="2">The sequence shown here is derived from an EMBL/GenBank/DDBJ whole genome shotgun (WGS) entry which is preliminary data.</text>
</comment>
<dbReference type="Proteomes" id="UP000656881">
    <property type="component" value="Unassembled WGS sequence"/>
</dbReference>
<name>A0ABQ2MNV1_9ACTN</name>
<evidence type="ECO:0000313" key="2">
    <source>
        <dbReference type="EMBL" id="GGO55117.1"/>
    </source>
</evidence>